<keyword evidence="2" id="KW-0732">Signal</keyword>
<dbReference type="AlphaFoldDB" id="A0A3E0VSJ5"/>
<comment type="caution">
    <text evidence="3">The sequence shown here is derived from an EMBL/GenBank/DDBJ whole genome shotgun (WGS) entry which is preliminary data.</text>
</comment>
<evidence type="ECO:0000313" key="3">
    <source>
        <dbReference type="EMBL" id="RFA12605.1"/>
    </source>
</evidence>
<keyword evidence="1" id="KW-0472">Membrane</keyword>
<sequence>MVTVIAVLSCTLLSALVLMVQNAGQVGVRASLAGLSEADSRISVNLDRPSVTLAEARAAVDGSVQAALNGAATSSRSAVAVSDFGAVTAFDSDLPAYAYFTAPDELGSVATLVSGAWPVPGAAGARTGHLDAAVPEQAAAQHGLAVGSSFAVRTGSTSSATADVVAIYRADTIADPAAGLWATDALQGAGDVRDFPRPDVTFFDPIEAIGPLLATPDALDAARVTVRSFALTYRLDFSNTDTSLLTGVSDRLADSDLTTAIGDSAAQVSVETGLPAALGQISTALTVTRSTVVIMAVLLTLLAIAAIAAIAALGQAARLFAASRVEDGVLARARGASACQLFSVASVEAALIGVLSAFAGPILAFLRDPRVWPSAPV</sequence>
<dbReference type="EMBL" id="NBXA01000021">
    <property type="protein sequence ID" value="RFA12605.1"/>
    <property type="molecule type" value="Genomic_DNA"/>
</dbReference>
<organism evidence="3 4">
    <name type="scientific">Subtercola boreus</name>
    <dbReference type="NCBI Taxonomy" id="120213"/>
    <lineage>
        <taxon>Bacteria</taxon>
        <taxon>Bacillati</taxon>
        <taxon>Actinomycetota</taxon>
        <taxon>Actinomycetes</taxon>
        <taxon>Micrococcales</taxon>
        <taxon>Microbacteriaceae</taxon>
        <taxon>Subtercola</taxon>
    </lineage>
</organism>
<dbReference type="Proteomes" id="UP000256709">
    <property type="component" value="Unassembled WGS sequence"/>
</dbReference>
<proteinExistence type="predicted"/>
<evidence type="ECO:0008006" key="5">
    <source>
        <dbReference type="Google" id="ProtNLM"/>
    </source>
</evidence>
<reference evidence="3 4" key="1">
    <citation type="submission" date="2017-04" db="EMBL/GenBank/DDBJ databases">
        <title>Comparative genome analysis of Subtercola boreus.</title>
        <authorList>
            <person name="Cho Y.-J."/>
            <person name="Cho A."/>
            <person name="Kim O.-S."/>
            <person name="Lee J.-I."/>
        </authorList>
    </citation>
    <scope>NUCLEOTIDE SEQUENCE [LARGE SCALE GENOMIC DNA]</scope>
    <source>
        <strain evidence="3 4">P27444</strain>
    </source>
</reference>
<feature type="chain" id="PRO_5017605354" description="ABC3 transporter permease protein domain-containing protein" evidence="2">
    <location>
        <begin position="24"/>
        <end position="377"/>
    </location>
</feature>
<keyword evidence="1" id="KW-0812">Transmembrane</keyword>
<feature type="signal peptide" evidence="2">
    <location>
        <begin position="1"/>
        <end position="23"/>
    </location>
</feature>
<keyword evidence="1" id="KW-1133">Transmembrane helix</keyword>
<evidence type="ECO:0000256" key="1">
    <source>
        <dbReference type="SAM" id="Phobius"/>
    </source>
</evidence>
<gene>
    <name evidence="3" type="ORF">B7R21_09665</name>
</gene>
<feature type="transmembrane region" description="Helical" evidence="1">
    <location>
        <begin position="341"/>
        <end position="366"/>
    </location>
</feature>
<evidence type="ECO:0000313" key="4">
    <source>
        <dbReference type="Proteomes" id="UP000256709"/>
    </source>
</evidence>
<protein>
    <recommendedName>
        <fullName evidence="5">ABC3 transporter permease protein domain-containing protein</fullName>
    </recommendedName>
</protein>
<accession>A0A3E0VSJ5</accession>
<feature type="transmembrane region" description="Helical" evidence="1">
    <location>
        <begin position="292"/>
        <end position="314"/>
    </location>
</feature>
<name>A0A3E0VSJ5_9MICO</name>
<evidence type="ECO:0000256" key="2">
    <source>
        <dbReference type="SAM" id="SignalP"/>
    </source>
</evidence>